<organism evidence="1 2">
    <name type="scientific">Stentor coeruleus</name>
    <dbReference type="NCBI Taxonomy" id="5963"/>
    <lineage>
        <taxon>Eukaryota</taxon>
        <taxon>Sar</taxon>
        <taxon>Alveolata</taxon>
        <taxon>Ciliophora</taxon>
        <taxon>Postciliodesmatophora</taxon>
        <taxon>Heterotrichea</taxon>
        <taxon>Heterotrichida</taxon>
        <taxon>Stentoridae</taxon>
        <taxon>Stentor</taxon>
    </lineage>
</organism>
<accession>A0A1R2BZ34</accession>
<sequence length="336" mass="39155">MVSLLSSDNFDSKVQSKIKIRKQNSQISLHVNTDSKDEDFKGTWNKSCLLFSTPSPSKHFKAFNPLRKIINPQFALKKNKSSSLSVSVVVVNKGKSHFRQRSDVPKTPDSEKTELYNNICKQLKDNIAKNLDLSTRISYCKTAFEQILETVPALKPALLVIKNEYENFIENQKEIIDKQITKIRHMKILHREVKRELKASMSLNMSWSSRFDELSKKYGKIEQSFVNFSNIPFDDFETTEENWQMLITQNQMLKESLIYEKEKFEFYKQRIQNKIFIRSSIGDANDINRLYNKETLTRKSIDDYGKHSDKTSLESTLRLDINSHKVKQDIGKSCIC</sequence>
<dbReference type="AlphaFoldDB" id="A0A1R2BZ34"/>
<evidence type="ECO:0000313" key="1">
    <source>
        <dbReference type="EMBL" id="OMJ81971.1"/>
    </source>
</evidence>
<gene>
    <name evidence="1" type="ORF">SteCoe_17458</name>
</gene>
<proteinExistence type="predicted"/>
<reference evidence="1 2" key="1">
    <citation type="submission" date="2016-11" db="EMBL/GenBank/DDBJ databases">
        <title>The macronuclear genome of Stentor coeruleus: a giant cell with tiny introns.</title>
        <authorList>
            <person name="Slabodnick M."/>
            <person name="Ruby J.G."/>
            <person name="Reiff S.B."/>
            <person name="Swart E.C."/>
            <person name="Gosai S."/>
            <person name="Prabakaran S."/>
            <person name="Witkowska E."/>
            <person name="Larue G.E."/>
            <person name="Fisher S."/>
            <person name="Freeman R.M."/>
            <person name="Gunawardena J."/>
            <person name="Chu W."/>
            <person name="Stover N.A."/>
            <person name="Gregory B.D."/>
            <person name="Nowacki M."/>
            <person name="Derisi J."/>
            <person name="Roy S.W."/>
            <person name="Marshall W.F."/>
            <person name="Sood P."/>
        </authorList>
    </citation>
    <scope>NUCLEOTIDE SEQUENCE [LARGE SCALE GENOMIC DNA]</scope>
    <source>
        <strain evidence="1">WM001</strain>
    </source>
</reference>
<name>A0A1R2BZ34_9CILI</name>
<comment type="caution">
    <text evidence="1">The sequence shown here is derived from an EMBL/GenBank/DDBJ whole genome shotgun (WGS) entry which is preliminary data.</text>
</comment>
<evidence type="ECO:0000313" key="2">
    <source>
        <dbReference type="Proteomes" id="UP000187209"/>
    </source>
</evidence>
<protein>
    <submittedName>
        <fullName evidence="1">Uncharacterized protein</fullName>
    </submittedName>
</protein>
<dbReference type="Proteomes" id="UP000187209">
    <property type="component" value="Unassembled WGS sequence"/>
</dbReference>
<keyword evidence="2" id="KW-1185">Reference proteome</keyword>
<dbReference type="EMBL" id="MPUH01000359">
    <property type="protein sequence ID" value="OMJ81971.1"/>
    <property type="molecule type" value="Genomic_DNA"/>
</dbReference>